<gene>
    <name evidence="1" type="ORF">BI308_16380</name>
</gene>
<dbReference type="GO" id="GO:0005506">
    <property type="term" value="F:iron ion binding"/>
    <property type="evidence" value="ECO:0007669"/>
    <property type="project" value="UniProtKB-ARBA"/>
</dbReference>
<dbReference type="Gene3D" id="2.60.120.620">
    <property type="entry name" value="q2cbj1_9rhob like domain"/>
    <property type="match status" value="1"/>
</dbReference>
<reference evidence="1" key="1">
    <citation type="submission" date="2016-10" db="EMBL/GenBank/DDBJ databases">
        <title>CRISPR-Cas defence system in Roseofilum reptotaenium: evidence of a bacteriophage-cyanobacterium arms race in the coral black band disease.</title>
        <authorList>
            <person name="Buerger P."/>
            <person name="Wood-Charlson E.M."/>
            <person name="Weynberg K.D."/>
            <person name="Willis B."/>
            <person name="Van Oppen M.J."/>
        </authorList>
    </citation>
    <scope>NUCLEOTIDE SEQUENCE [LARGE SCALE GENOMIC DNA]</scope>
    <source>
        <strain evidence="1">AO1-A</strain>
    </source>
</reference>
<accession>A0A1L9QPB2</accession>
<evidence type="ECO:0008006" key="3">
    <source>
        <dbReference type="Google" id="ProtNLM"/>
    </source>
</evidence>
<dbReference type="PANTHER" id="PTHR20883">
    <property type="entry name" value="PHYTANOYL-COA DIOXYGENASE DOMAIN CONTAINING 1"/>
    <property type="match status" value="1"/>
</dbReference>
<keyword evidence="2" id="KW-1185">Reference proteome</keyword>
<dbReference type="Pfam" id="PF05721">
    <property type="entry name" value="PhyH"/>
    <property type="match status" value="1"/>
</dbReference>
<proteinExistence type="predicted"/>
<dbReference type="Proteomes" id="UP000183940">
    <property type="component" value="Unassembled WGS sequence"/>
</dbReference>
<organism evidence="1 2">
    <name type="scientific">Roseofilum reptotaenium AO1-A</name>
    <dbReference type="NCBI Taxonomy" id="1925591"/>
    <lineage>
        <taxon>Bacteria</taxon>
        <taxon>Bacillati</taxon>
        <taxon>Cyanobacteriota</taxon>
        <taxon>Cyanophyceae</taxon>
        <taxon>Desertifilales</taxon>
        <taxon>Desertifilaceae</taxon>
        <taxon>Roseofilum</taxon>
    </lineage>
</organism>
<dbReference type="PANTHER" id="PTHR20883:SF48">
    <property type="entry name" value="ECTOINE DIOXYGENASE"/>
    <property type="match status" value="1"/>
</dbReference>
<dbReference type="SUPFAM" id="SSF51197">
    <property type="entry name" value="Clavaminate synthase-like"/>
    <property type="match status" value="1"/>
</dbReference>
<protein>
    <recommendedName>
        <fullName evidence="3">Phytanoyl-CoA dioxygenase</fullName>
    </recommendedName>
</protein>
<dbReference type="AlphaFoldDB" id="A0A1L9QPB2"/>
<dbReference type="EMBL" id="MLAW01000030">
    <property type="protein sequence ID" value="OJJ24504.1"/>
    <property type="molecule type" value="Genomic_DNA"/>
</dbReference>
<evidence type="ECO:0000313" key="1">
    <source>
        <dbReference type="EMBL" id="OJJ24504.1"/>
    </source>
</evidence>
<comment type="caution">
    <text evidence="1">The sequence shown here is derived from an EMBL/GenBank/DDBJ whole genome shotgun (WGS) entry which is preliminary data.</text>
</comment>
<sequence>MMDSGATFNPNGPNQRVWSLITKGEIFRRIAIKEAPLNLIRDRFAATNDGPMPEPFAGEALLSSLSANIACKGGSAMPLHFDQGYLPVTPYPMVINMMWMLSDFTEENGATLMVPGSHKLKPQQVMKGQAIPVPEEAPEPIPAVAPAGTAMVFDGRLWHGTGVNKTDEPRYGILAYYCRPFMRQQEHFWLTLDWEEVNSYAPELKELLGLKMWGPLGMAGNGKDGTVQEVGAPVIREMHR</sequence>
<dbReference type="STRING" id="1925591.BI308_16380"/>
<dbReference type="InterPro" id="IPR008775">
    <property type="entry name" value="Phytyl_CoA_dOase-like"/>
</dbReference>
<evidence type="ECO:0000313" key="2">
    <source>
        <dbReference type="Proteomes" id="UP000183940"/>
    </source>
</evidence>
<name>A0A1L9QPB2_9CYAN</name>
<dbReference type="GO" id="GO:0016706">
    <property type="term" value="F:2-oxoglutarate-dependent dioxygenase activity"/>
    <property type="evidence" value="ECO:0007669"/>
    <property type="project" value="UniProtKB-ARBA"/>
</dbReference>